<comment type="caution">
    <text evidence="3">The sequence shown here is derived from an EMBL/GenBank/DDBJ whole genome shotgun (WGS) entry which is preliminary data.</text>
</comment>
<accession>A0A8K0T6T7</accession>
<dbReference type="Proteomes" id="UP000813385">
    <property type="component" value="Unassembled WGS sequence"/>
</dbReference>
<feature type="compositionally biased region" description="Gly residues" evidence="1">
    <location>
        <begin position="276"/>
        <end position="290"/>
    </location>
</feature>
<dbReference type="OrthoDB" id="4524870at2759"/>
<evidence type="ECO:0000256" key="2">
    <source>
        <dbReference type="SAM" id="SignalP"/>
    </source>
</evidence>
<name>A0A8K0T6T7_9PEZI</name>
<evidence type="ECO:0000313" key="3">
    <source>
        <dbReference type="EMBL" id="KAH7349948.1"/>
    </source>
</evidence>
<dbReference type="AlphaFoldDB" id="A0A8K0T6T7"/>
<keyword evidence="2" id="KW-0732">Signal</keyword>
<keyword evidence="4" id="KW-1185">Reference proteome</keyword>
<organism evidence="3 4">
    <name type="scientific">Plectosphaerella cucumerina</name>
    <dbReference type="NCBI Taxonomy" id="40658"/>
    <lineage>
        <taxon>Eukaryota</taxon>
        <taxon>Fungi</taxon>
        <taxon>Dikarya</taxon>
        <taxon>Ascomycota</taxon>
        <taxon>Pezizomycotina</taxon>
        <taxon>Sordariomycetes</taxon>
        <taxon>Hypocreomycetidae</taxon>
        <taxon>Glomerellales</taxon>
        <taxon>Plectosphaerellaceae</taxon>
        <taxon>Plectosphaerella</taxon>
    </lineage>
</organism>
<evidence type="ECO:0000313" key="4">
    <source>
        <dbReference type="Proteomes" id="UP000813385"/>
    </source>
</evidence>
<dbReference type="EMBL" id="JAGPXD010000006">
    <property type="protein sequence ID" value="KAH7349948.1"/>
    <property type="molecule type" value="Genomic_DNA"/>
</dbReference>
<evidence type="ECO:0000256" key="1">
    <source>
        <dbReference type="SAM" id="MobiDB-lite"/>
    </source>
</evidence>
<gene>
    <name evidence="3" type="ORF">B0T11DRAFT_290220</name>
</gene>
<protein>
    <submittedName>
        <fullName evidence="3">Uncharacterized protein</fullName>
    </submittedName>
</protein>
<feature type="region of interest" description="Disordered" evidence="1">
    <location>
        <begin position="264"/>
        <end position="293"/>
    </location>
</feature>
<feature type="chain" id="PRO_5035463027" evidence="2">
    <location>
        <begin position="22"/>
        <end position="321"/>
    </location>
</feature>
<proteinExistence type="predicted"/>
<sequence>MRAHRLGLAVGLGLFSGHASAQGTCDHYLDKTCVDAYGSATFDFEPLFQEPPTFGYGFRVFFEDEISDSLSGRPIDYRGDTISVSAWLSYDNDTLQIDPNANRSSTVGMLLTNATGTVSGGNNGCDGLLGAECAANLIDILKWSLVVGGDYPTDFRTVGLFQQTPLTNLSCPENIFDEYLLLTRLSSGFVSEFPPEIFSSRVPQPSGNASSPWASELFWRSAEEQMTIAAIGIAARYPVPAPRAYEDIDLQLVCVRPEPVEGSGDRINVTAIPTGDDGGQGGGGSGGGGTANDDGNAGARLQVVWVMLGAASVAAASLLAL</sequence>
<reference evidence="3" key="1">
    <citation type="journal article" date="2021" name="Nat. Commun.">
        <title>Genetic determinants of endophytism in the Arabidopsis root mycobiome.</title>
        <authorList>
            <person name="Mesny F."/>
            <person name="Miyauchi S."/>
            <person name="Thiergart T."/>
            <person name="Pickel B."/>
            <person name="Atanasova L."/>
            <person name="Karlsson M."/>
            <person name="Huettel B."/>
            <person name="Barry K.W."/>
            <person name="Haridas S."/>
            <person name="Chen C."/>
            <person name="Bauer D."/>
            <person name="Andreopoulos W."/>
            <person name="Pangilinan J."/>
            <person name="LaButti K."/>
            <person name="Riley R."/>
            <person name="Lipzen A."/>
            <person name="Clum A."/>
            <person name="Drula E."/>
            <person name="Henrissat B."/>
            <person name="Kohler A."/>
            <person name="Grigoriev I.V."/>
            <person name="Martin F.M."/>
            <person name="Hacquard S."/>
        </authorList>
    </citation>
    <scope>NUCLEOTIDE SEQUENCE</scope>
    <source>
        <strain evidence="3">MPI-CAGE-AT-0016</strain>
    </source>
</reference>
<feature type="signal peptide" evidence="2">
    <location>
        <begin position="1"/>
        <end position="21"/>
    </location>
</feature>